<dbReference type="CDD" id="cd06257">
    <property type="entry name" value="DnaJ"/>
    <property type="match status" value="1"/>
</dbReference>
<accession>A0A9K3H106</accession>
<name>A0A9K3H106_HELAN</name>
<dbReference type="AlphaFoldDB" id="A0A9K3H106"/>
<sequence>MLFHFHTTSTTHDHTPLTMFSPVSNPNSLRLRPPSPPPLHASPTALPSPNIRNSTRTSPISATGDNTCFATSPPSSLYGILGISMEATESEIKTAYRRLARTSHPDVNDSSGEEFMKIHAAYSTLSDPDKRADYDRRIFRTSRSQTYSSGNGFNGYSGRNWETDQCW</sequence>
<evidence type="ECO:0000256" key="1">
    <source>
        <dbReference type="SAM" id="MobiDB-lite"/>
    </source>
</evidence>
<proteinExistence type="predicted"/>
<feature type="compositionally biased region" description="Polar residues" evidence="1">
    <location>
        <begin position="50"/>
        <end position="68"/>
    </location>
</feature>
<feature type="region of interest" description="Disordered" evidence="1">
    <location>
        <begin position="1"/>
        <end position="68"/>
    </location>
</feature>
<dbReference type="Gene3D" id="1.10.287.110">
    <property type="entry name" value="DnaJ domain"/>
    <property type="match status" value="1"/>
</dbReference>
<evidence type="ECO:0000259" key="2">
    <source>
        <dbReference type="PROSITE" id="PS50076"/>
    </source>
</evidence>
<dbReference type="PROSITE" id="PS00636">
    <property type="entry name" value="DNAJ_1"/>
    <property type="match status" value="1"/>
</dbReference>
<dbReference type="Pfam" id="PF00226">
    <property type="entry name" value="DnaJ"/>
    <property type="match status" value="1"/>
</dbReference>
<protein>
    <submittedName>
        <fullName evidence="3">DnaJ domain, Chaperone J-domain superfamily</fullName>
    </submittedName>
</protein>
<dbReference type="SUPFAM" id="SSF46565">
    <property type="entry name" value="Chaperone J-domain"/>
    <property type="match status" value="1"/>
</dbReference>
<evidence type="ECO:0000313" key="3">
    <source>
        <dbReference type="EMBL" id="KAF5762431.1"/>
    </source>
</evidence>
<reference evidence="3" key="1">
    <citation type="journal article" date="2017" name="Nature">
        <title>The sunflower genome provides insights into oil metabolism, flowering and Asterid evolution.</title>
        <authorList>
            <person name="Badouin H."/>
            <person name="Gouzy J."/>
            <person name="Grassa C.J."/>
            <person name="Murat F."/>
            <person name="Staton S.E."/>
            <person name="Cottret L."/>
            <person name="Lelandais-Briere C."/>
            <person name="Owens G.L."/>
            <person name="Carrere S."/>
            <person name="Mayjonade B."/>
            <person name="Legrand L."/>
            <person name="Gill N."/>
            <person name="Kane N.C."/>
            <person name="Bowers J.E."/>
            <person name="Hubner S."/>
            <person name="Bellec A."/>
            <person name="Berard A."/>
            <person name="Berges H."/>
            <person name="Blanchet N."/>
            <person name="Boniface M.C."/>
            <person name="Brunel D."/>
            <person name="Catrice O."/>
            <person name="Chaidir N."/>
            <person name="Claudel C."/>
            <person name="Donnadieu C."/>
            <person name="Faraut T."/>
            <person name="Fievet G."/>
            <person name="Helmstetter N."/>
            <person name="King M."/>
            <person name="Knapp S.J."/>
            <person name="Lai Z."/>
            <person name="Le Paslier M.C."/>
            <person name="Lippi Y."/>
            <person name="Lorenzon L."/>
            <person name="Mandel J.R."/>
            <person name="Marage G."/>
            <person name="Marchand G."/>
            <person name="Marquand E."/>
            <person name="Bret-Mestries E."/>
            <person name="Morien E."/>
            <person name="Nambeesan S."/>
            <person name="Nguyen T."/>
            <person name="Pegot-Espagnet P."/>
            <person name="Pouilly N."/>
            <person name="Raftis F."/>
            <person name="Sallet E."/>
            <person name="Schiex T."/>
            <person name="Thomas J."/>
            <person name="Vandecasteele C."/>
            <person name="Vares D."/>
            <person name="Vear F."/>
            <person name="Vautrin S."/>
            <person name="Crespi M."/>
            <person name="Mangin B."/>
            <person name="Burke J.M."/>
            <person name="Salse J."/>
            <person name="Munos S."/>
            <person name="Vincourt P."/>
            <person name="Rieseberg L.H."/>
            <person name="Langlade N.B."/>
        </authorList>
    </citation>
    <scope>NUCLEOTIDE SEQUENCE</scope>
    <source>
        <tissue evidence="3">Leaves</tissue>
    </source>
</reference>
<reference evidence="3" key="2">
    <citation type="submission" date="2020-06" db="EMBL/GenBank/DDBJ databases">
        <title>Helianthus annuus Genome sequencing and assembly Release 2.</title>
        <authorList>
            <person name="Gouzy J."/>
            <person name="Langlade N."/>
            <person name="Munos S."/>
        </authorList>
    </citation>
    <scope>NUCLEOTIDE SEQUENCE</scope>
    <source>
        <tissue evidence="3">Leaves</tissue>
    </source>
</reference>
<dbReference type="InterPro" id="IPR036869">
    <property type="entry name" value="J_dom_sf"/>
</dbReference>
<dbReference type="SMART" id="SM00271">
    <property type="entry name" value="DnaJ"/>
    <property type="match status" value="1"/>
</dbReference>
<evidence type="ECO:0000313" key="4">
    <source>
        <dbReference type="Proteomes" id="UP000215914"/>
    </source>
</evidence>
<dbReference type="Proteomes" id="UP000215914">
    <property type="component" value="Unassembled WGS sequence"/>
</dbReference>
<dbReference type="InterPro" id="IPR018253">
    <property type="entry name" value="DnaJ_domain_CS"/>
</dbReference>
<keyword evidence="4" id="KW-1185">Reference proteome</keyword>
<dbReference type="PRINTS" id="PR00625">
    <property type="entry name" value="JDOMAIN"/>
</dbReference>
<feature type="compositionally biased region" description="Low complexity" evidence="1">
    <location>
        <begin position="1"/>
        <end position="10"/>
    </location>
</feature>
<dbReference type="GO" id="GO:0009507">
    <property type="term" value="C:chloroplast"/>
    <property type="evidence" value="ECO:0000318"/>
    <property type="project" value="GO_Central"/>
</dbReference>
<dbReference type="Gramene" id="mRNA:HanXRQr2_Chr16g0776621">
    <property type="protein sequence ID" value="CDS:HanXRQr2_Chr16g0776621.1"/>
    <property type="gene ID" value="HanXRQr2_Chr16g0776621"/>
</dbReference>
<comment type="caution">
    <text evidence="3">The sequence shown here is derived from an EMBL/GenBank/DDBJ whole genome shotgun (WGS) entry which is preliminary data.</text>
</comment>
<feature type="domain" description="J" evidence="2">
    <location>
        <begin position="76"/>
        <end position="138"/>
    </location>
</feature>
<dbReference type="InterPro" id="IPR052276">
    <property type="entry name" value="Diphthamide-biosynth_chaperone"/>
</dbReference>
<dbReference type="EMBL" id="MNCJ02000331">
    <property type="protein sequence ID" value="KAF5762431.1"/>
    <property type="molecule type" value="Genomic_DNA"/>
</dbReference>
<gene>
    <name evidence="3" type="ORF">HanXRQr2_Chr16g0776621</name>
</gene>
<dbReference type="PANTHER" id="PTHR44240:SF10">
    <property type="entry name" value="J DOMAIN-CONTAINING PROTEIN"/>
    <property type="match status" value="1"/>
</dbReference>
<dbReference type="PROSITE" id="PS50076">
    <property type="entry name" value="DNAJ_2"/>
    <property type="match status" value="1"/>
</dbReference>
<dbReference type="PANTHER" id="PTHR44240">
    <property type="entry name" value="DNAJ DOMAIN (PROKARYOTIC HEAT SHOCK PROTEIN)-RELATED"/>
    <property type="match status" value="1"/>
</dbReference>
<dbReference type="InterPro" id="IPR001623">
    <property type="entry name" value="DnaJ_domain"/>
</dbReference>
<organism evidence="3 4">
    <name type="scientific">Helianthus annuus</name>
    <name type="common">Common sunflower</name>
    <dbReference type="NCBI Taxonomy" id="4232"/>
    <lineage>
        <taxon>Eukaryota</taxon>
        <taxon>Viridiplantae</taxon>
        <taxon>Streptophyta</taxon>
        <taxon>Embryophyta</taxon>
        <taxon>Tracheophyta</taxon>
        <taxon>Spermatophyta</taxon>
        <taxon>Magnoliopsida</taxon>
        <taxon>eudicotyledons</taxon>
        <taxon>Gunneridae</taxon>
        <taxon>Pentapetalae</taxon>
        <taxon>asterids</taxon>
        <taxon>campanulids</taxon>
        <taxon>Asterales</taxon>
        <taxon>Asteraceae</taxon>
        <taxon>Asteroideae</taxon>
        <taxon>Heliantheae alliance</taxon>
        <taxon>Heliantheae</taxon>
        <taxon>Helianthus</taxon>
    </lineage>
</organism>